<organism evidence="3 4">
    <name type="scientific">Galdieria partita</name>
    <dbReference type="NCBI Taxonomy" id="83374"/>
    <lineage>
        <taxon>Eukaryota</taxon>
        <taxon>Rhodophyta</taxon>
        <taxon>Bangiophyceae</taxon>
        <taxon>Galdieriales</taxon>
        <taxon>Galdieriaceae</taxon>
        <taxon>Galdieria</taxon>
    </lineage>
</organism>
<comment type="caution">
    <text evidence="3">The sequence shown here is derived from an EMBL/GenBank/DDBJ whole genome shotgun (WGS) entry which is preliminary data.</text>
</comment>
<dbReference type="PANTHER" id="PTHR22872">
    <property type="entry name" value="BTK-BINDING PROTEIN-RELATED"/>
    <property type="match status" value="1"/>
</dbReference>
<dbReference type="InterPro" id="IPR009091">
    <property type="entry name" value="RCC1/BLIP-II"/>
</dbReference>
<evidence type="ECO:0000313" key="3">
    <source>
        <dbReference type="EMBL" id="GJQ15717.1"/>
    </source>
</evidence>
<keyword evidence="1" id="KW-0677">Repeat</keyword>
<accession>A0A9C7Q6V1</accession>
<feature type="repeat" description="RCC1" evidence="2">
    <location>
        <begin position="169"/>
        <end position="231"/>
    </location>
</feature>
<dbReference type="Pfam" id="PF00415">
    <property type="entry name" value="RCC1"/>
    <property type="match status" value="1"/>
</dbReference>
<dbReference type="InterPro" id="IPR051625">
    <property type="entry name" value="Signaling_Regulatory_Domain"/>
</dbReference>
<reference evidence="3" key="1">
    <citation type="journal article" date="2022" name="Proc. Natl. Acad. Sci. U.S.A.">
        <title>Life cycle and functional genomics of the unicellular red alga Galdieria for elucidating algal and plant evolution and industrial use.</title>
        <authorList>
            <person name="Hirooka S."/>
            <person name="Itabashi T."/>
            <person name="Ichinose T.M."/>
            <person name="Onuma R."/>
            <person name="Fujiwara T."/>
            <person name="Yamashita S."/>
            <person name="Jong L.W."/>
            <person name="Tomita R."/>
            <person name="Iwane A.H."/>
            <person name="Miyagishima S.Y."/>
        </authorList>
    </citation>
    <scope>NUCLEOTIDE SEQUENCE</scope>
    <source>
        <strain evidence="3">NBRC 102759</strain>
    </source>
</reference>
<evidence type="ECO:0000256" key="2">
    <source>
        <dbReference type="PROSITE-ProRule" id="PRU00235"/>
    </source>
</evidence>
<dbReference type="Gene3D" id="2.130.10.30">
    <property type="entry name" value="Regulator of chromosome condensation 1/beta-lactamase-inhibitor protein II"/>
    <property type="match status" value="1"/>
</dbReference>
<dbReference type="SUPFAM" id="SSF50985">
    <property type="entry name" value="RCC1/BLIP-II"/>
    <property type="match status" value="1"/>
</dbReference>
<reference evidence="3" key="2">
    <citation type="submission" date="2022-01" db="EMBL/GenBank/DDBJ databases">
        <authorList>
            <person name="Hirooka S."/>
            <person name="Miyagishima S.Y."/>
        </authorList>
    </citation>
    <scope>NUCLEOTIDE SEQUENCE</scope>
    <source>
        <strain evidence="3">NBRC 102759</strain>
    </source>
</reference>
<dbReference type="Proteomes" id="UP001061958">
    <property type="component" value="Unassembled WGS sequence"/>
</dbReference>
<dbReference type="EMBL" id="BQMJ01000073">
    <property type="protein sequence ID" value="GJQ15717.1"/>
    <property type="molecule type" value="Genomic_DNA"/>
</dbReference>
<dbReference type="PROSITE" id="PS50012">
    <property type="entry name" value="RCC1_3"/>
    <property type="match status" value="1"/>
</dbReference>
<dbReference type="AlphaFoldDB" id="A0A9C7Q6V1"/>
<proteinExistence type="predicted"/>
<sequence>MRNGLWRCGQNLFQDDTSFFKSVDESGIEWSNLTLPENCRLPLKAIQTTWSCIFLVDDQGYVFKRGPYFLQDWTTAELSSSIEKHPYYFDSWVPLVHPDIYDIQDLSVSSNLLVLIANGGKRLVVFPPSLLESSSPSLQHGSTWSSDSHSRYQSVAAGRGYFLVIVGQGDVYGWGTNDYGQLGIGWEIQSDHSVHIQCKYFHQLTQIESVPSKMAQKVACCDMSSAVLLKNGQVIVFGNNLYLQLATHICCPIQVPQQLDIFSMDHPAIDMAMSGWQLAILGCQGEIWISGKEPIHPLFHSSSCSSQQLPIRVTHPMKEWLSRCSSSITRKEMINHSLLMAGRRYFLLQTPCGIYGYGSGLKDHILSHMSNTSEEEWIVLKQWTLTRQRVFISGAENDIILYHEER</sequence>
<evidence type="ECO:0008006" key="5">
    <source>
        <dbReference type="Google" id="ProtNLM"/>
    </source>
</evidence>
<name>A0A9C7Q6V1_9RHOD</name>
<gene>
    <name evidence="3" type="ORF">GpartN1_g7508.t1</name>
</gene>
<evidence type="ECO:0000256" key="1">
    <source>
        <dbReference type="ARBA" id="ARBA00022737"/>
    </source>
</evidence>
<dbReference type="InterPro" id="IPR000408">
    <property type="entry name" value="Reg_chr_condens"/>
</dbReference>
<dbReference type="OrthoDB" id="5370059at2759"/>
<keyword evidence="4" id="KW-1185">Reference proteome</keyword>
<protein>
    <recommendedName>
        <fullName evidence="5">RCC1 domain-containing protein 1</fullName>
    </recommendedName>
</protein>
<evidence type="ECO:0000313" key="4">
    <source>
        <dbReference type="Proteomes" id="UP001061958"/>
    </source>
</evidence>